<protein>
    <submittedName>
        <fullName evidence="2">Uncharacterized conserved protein, DUF362 family</fullName>
    </submittedName>
</protein>
<dbReference type="Proteomes" id="UP000242520">
    <property type="component" value="Unassembled WGS sequence"/>
</dbReference>
<dbReference type="STRING" id="1123350.SAMN02744040_00928"/>
<gene>
    <name evidence="2" type="ORF">SAMN02744040_00928</name>
</gene>
<dbReference type="EMBL" id="FQXH01000008">
    <property type="protein sequence ID" value="SHH13075.1"/>
    <property type="molecule type" value="Genomic_DNA"/>
</dbReference>
<dbReference type="InterPro" id="IPR007160">
    <property type="entry name" value="DUF362"/>
</dbReference>
<proteinExistence type="predicted"/>
<feature type="domain" description="DUF362" evidence="1">
    <location>
        <begin position="43"/>
        <end position="245"/>
    </location>
</feature>
<dbReference type="AlphaFoldDB" id="A0A1M5QFV5"/>
<organism evidence="2 3">
    <name type="scientific">Tepidibacter thalassicus DSM 15285</name>
    <dbReference type="NCBI Taxonomy" id="1123350"/>
    <lineage>
        <taxon>Bacteria</taxon>
        <taxon>Bacillati</taxon>
        <taxon>Bacillota</taxon>
        <taxon>Clostridia</taxon>
        <taxon>Peptostreptococcales</taxon>
        <taxon>Peptostreptococcaceae</taxon>
        <taxon>Tepidibacter</taxon>
    </lineage>
</organism>
<name>A0A1M5QFV5_9FIRM</name>
<dbReference type="Pfam" id="PF04015">
    <property type="entry name" value="DUF362"/>
    <property type="match status" value="1"/>
</dbReference>
<keyword evidence="3" id="KW-1185">Reference proteome</keyword>
<evidence type="ECO:0000313" key="2">
    <source>
        <dbReference type="EMBL" id="SHH13075.1"/>
    </source>
</evidence>
<evidence type="ECO:0000313" key="3">
    <source>
        <dbReference type="Proteomes" id="UP000242520"/>
    </source>
</evidence>
<evidence type="ECO:0000259" key="1">
    <source>
        <dbReference type="Pfam" id="PF04015"/>
    </source>
</evidence>
<dbReference type="RefSeq" id="WP_072724130.1">
    <property type="nucleotide sequence ID" value="NZ_FQXH01000008.1"/>
</dbReference>
<dbReference type="Gene3D" id="3.40.50.11440">
    <property type="match status" value="1"/>
</dbReference>
<dbReference type="OrthoDB" id="1729741at2"/>
<sequence>MRTNRKIAKPIIAITQAQNEIDSLKNALDLLPMNEIIKSNDVVVITPNWVKSKYPSTATVVGPNTLQALIKYIKTKNPSKIYIATGSGGNQTPDVMKYVGYDKIIEAENVEFIDLNYGPYTTIELDHNIIPNTKINKLIDEVDVLISFTQLKHHEEATMSAGIKNIALAWPPGEIHGFPKKNLGIHEDLHGFIVAMAKKIPIDLTIISADKAMIGSGPSDGKSINVKGLIIAGTDPVACDTIGARMLGFLPQAVQYLYRAYNEGIGEAKPENMQIKGMLLEEAEKIFSKTAYGTEIVIDKEKIKDIHGNK</sequence>
<accession>A0A1M5QFV5</accession>
<reference evidence="3" key="1">
    <citation type="submission" date="2016-11" db="EMBL/GenBank/DDBJ databases">
        <authorList>
            <person name="Varghese N."/>
            <person name="Submissions S."/>
        </authorList>
    </citation>
    <scope>NUCLEOTIDE SEQUENCE [LARGE SCALE GENOMIC DNA]</scope>
    <source>
        <strain evidence="3">DSM 15285</strain>
    </source>
</reference>